<dbReference type="SMART" id="SM00304">
    <property type="entry name" value="HAMP"/>
    <property type="match status" value="1"/>
</dbReference>
<evidence type="ECO:0000256" key="4">
    <source>
        <dbReference type="ARBA" id="ARBA00012438"/>
    </source>
</evidence>
<evidence type="ECO:0000256" key="8">
    <source>
        <dbReference type="ARBA" id="ARBA00022777"/>
    </source>
</evidence>
<dbReference type="GO" id="GO:0000155">
    <property type="term" value="F:phosphorelay sensor kinase activity"/>
    <property type="evidence" value="ECO:0007669"/>
    <property type="project" value="InterPro"/>
</dbReference>
<dbReference type="FunFam" id="1.10.287.130:FF:000001">
    <property type="entry name" value="Two-component sensor histidine kinase"/>
    <property type="match status" value="1"/>
</dbReference>
<dbReference type="SUPFAM" id="SSF55874">
    <property type="entry name" value="ATPase domain of HSP90 chaperone/DNA topoisomerase II/histidine kinase"/>
    <property type="match status" value="1"/>
</dbReference>
<dbReference type="SMART" id="SM00388">
    <property type="entry name" value="HisKA"/>
    <property type="match status" value="1"/>
</dbReference>
<dbReference type="Proteomes" id="UP000601223">
    <property type="component" value="Unassembled WGS sequence"/>
</dbReference>
<dbReference type="EC" id="2.7.13.3" evidence="4"/>
<dbReference type="InterPro" id="IPR036097">
    <property type="entry name" value="HisK_dim/P_sf"/>
</dbReference>
<dbReference type="SMART" id="SM00387">
    <property type="entry name" value="HATPase_c"/>
    <property type="match status" value="1"/>
</dbReference>
<reference evidence="15 16" key="1">
    <citation type="submission" date="2021-01" db="EMBL/GenBank/DDBJ databases">
        <title>Whole genome shotgun sequence of Catellatospora bangladeshensis NBRC 107357.</title>
        <authorList>
            <person name="Komaki H."/>
            <person name="Tamura T."/>
        </authorList>
    </citation>
    <scope>NUCLEOTIDE SEQUENCE [LARGE SCALE GENOMIC DNA]</scope>
    <source>
        <strain evidence="15 16">NBRC 107357</strain>
    </source>
</reference>
<dbReference type="InterPro" id="IPR004358">
    <property type="entry name" value="Sig_transdc_His_kin-like_C"/>
</dbReference>
<evidence type="ECO:0000256" key="1">
    <source>
        <dbReference type="ARBA" id="ARBA00000085"/>
    </source>
</evidence>
<keyword evidence="7 12" id="KW-0812">Transmembrane</keyword>
<evidence type="ECO:0000313" key="15">
    <source>
        <dbReference type="EMBL" id="GIF79821.1"/>
    </source>
</evidence>
<dbReference type="SUPFAM" id="SSF158472">
    <property type="entry name" value="HAMP domain-like"/>
    <property type="match status" value="1"/>
</dbReference>
<feature type="domain" description="HAMP" evidence="14">
    <location>
        <begin position="196"/>
        <end position="251"/>
    </location>
</feature>
<keyword evidence="8 15" id="KW-0418">Kinase</keyword>
<comment type="subcellular location">
    <subcellularLocation>
        <location evidence="3">Cell membrane</location>
    </subcellularLocation>
</comment>
<dbReference type="InterPro" id="IPR050428">
    <property type="entry name" value="TCS_sensor_his_kinase"/>
</dbReference>
<evidence type="ECO:0000256" key="5">
    <source>
        <dbReference type="ARBA" id="ARBA00022553"/>
    </source>
</evidence>
<dbReference type="PRINTS" id="PR00344">
    <property type="entry name" value="BCTRLSENSOR"/>
</dbReference>
<feature type="domain" description="Histidine kinase" evidence="13">
    <location>
        <begin position="266"/>
        <end position="486"/>
    </location>
</feature>
<evidence type="ECO:0000259" key="14">
    <source>
        <dbReference type="PROSITE" id="PS50885"/>
    </source>
</evidence>
<evidence type="ECO:0000313" key="16">
    <source>
        <dbReference type="Proteomes" id="UP000601223"/>
    </source>
</evidence>
<dbReference type="Pfam" id="PF00512">
    <property type="entry name" value="HisKA"/>
    <property type="match status" value="1"/>
</dbReference>
<dbReference type="AlphaFoldDB" id="A0A8J3J969"/>
<dbReference type="InterPro" id="IPR036890">
    <property type="entry name" value="HATPase_C_sf"/>
</dbReference>
<comment type="cofactor">
    <cofactor evidence="2">
        <name>a divalent metal cation</name>
        <dbReference type="ChEBI" id="CHEBI:60240"/>
    </cofactor>
</comment>
<dbReference type="Pfam" id="PF02518">
    <property type="entry name" value="HATPase_c"/>
    <property type="match status" value="1"/>
</dbReference>
<evidence type="ECO:0000256" key="11">
    <source>
        <dbReference type="ARBA" id="ARBA00023136"/>
    </source>
</evidence>
<dbReference type="InterPro" id="IPR003661">
    <property type="entry name" value="HisK_dim/P_dom"/>
</dbReference>
<sequence>MRGPKRWSLQARLLAGVLALVCAGFVVADMASVALLRMYLVERIDEQLHLTMQQLVKLEPADVTDAEAELLSQSKRKGKTYFDAYVLEFLDENGRQQVRYAGGDEQRGQPALPALDIASVRERAGTPFFVPNDESYHRHPGYQVLVGERESGKGSVVIAYDLTGVAKTMGRLGAIEIAVTLAVLGLATALGVWVIRMSLRPLTEVEQTAEKIIAGGDLSRRVPEQAGARTEMGRLSRTLNTMLTQIEGSFAERTESEARLRRFVADASHELRTPLAGIRGLAELHRQGVVTDPAEVSALLARIETEATRMGLLVEDLLLLARLDEQRPLRSEPVDLVPLAADAIEAAQLRDLERPLRLELLDGEPPVVCGDEDRLRQVVTNLVGNALTHTPAGTPVTVRVGVEGDRALLEVVDRGPGLAPEHAERVFERFYRADPARARDHERSPAAGSGLGLSIVAALVTAHGGEVCHRATPGGGATFRVTLPLA</sequence>
<dbReference type="InterPro" id="IPR005467">
    <property type="entry name" value="His_kinase_dom"/>
</dbReference>
<dbReference type="PROSITE" id="PS50109">
    <property type="entry name" value="HIS_KIN"/>
    <property type="match status" value="1"/>
</dbReference>
<evidence type="ECO:0000256" key="7">
    <source>
        <dbReference type="ARBA" id="ARBA00022692"/>
    </source>
</evidence>
<dbReference type="InterPro" id="IPR003660">
    <property type="entry name" value="HAMP_dom"/>
</dbReference>
<dbReference type="SUPFAM" id="SSF47384">
    <property type="entry name" value="Homodimeric domain of signal transducing histidine kinase"/>
    <property type="match status" value="1"/>
</dbReference>
<keyword evidence="9 12" id="KW-1133">Transmembrane helix</keyword>
<keyword evidence="6" id="KW-0808">Transferase</keyword>
<dbReference type="GO" id="GO:0005886">
    <property type="term" value="C:plasma membrane"/>
    <property type="evidence" value="ECO:0007669"/>
    <property type="project" value="UniProtKB-SubCell"/>
</dbReference>
<dbReference type="InterPro" id="IPR003594">
    <property type="entry name" value="HATPase_dom"/>
</dbReference>
<evidence type="ECO:0000256" key="9">
    <source>
        <dbReference type="ARBA" id="ARBA00022989"/>
    </source>
</evidence>
<dbReference type="Gene3D" id="3.30.565.10">
    <property type="entry name" value="Histidine kinase-like ATPase, C-terminal domain"/>
    <property type="match status" value="1"/>
</dbReference>
<dbReference type="CDD" id="cd00082">
    <property type="entry name" value="HisKA"/>
    <property type="match status" value="1"/>
</dbReference>
<keyword evidence="11 12" id="KW-0472">Membrane</keyword>
<dbReference type="Gene3D" id="6.10.340.10">
    <property type="match status" value="1"/>
</dbReference>
<keyword evidence="16" id="KW-1185">Reference proteome</keyword>
<comment type="catalytic activity">
    <reaction evidence="1">
        <text>ATP + protein L-histidine = ADP + protein N-phospho-L-histidine.</text>
        <dbReference type="EC" id="2.7.13.3"/>
    </reaction>
</comment>
<dbReference type="PANTHER" id="PTHR45436:SF5">
    <property type="entry name" value="SENSOR HISTIDINE KINASE TRCS"/>
    <property type="match status" value="1"/>
</dbReference>
<dbReference type="GO" id="GO:0005509">
    <property type="term" value="F:calcium ion binding"/>
    <property type="evidence" value="ECO:0007669"/>
    <property type="project" value="UniProtKB-ARBA"/>
</dbReference>
<gene>
    <name evidence="15" type="ORF">Cba03nite_11700</name>
</gene>
<dbReference type="CDD" id="cd00075">
    <property type="entry name" value="HATPase"/>
    <property type="match status" value="1"/>
</dbReference>
<dbReference type="FunFam" id="3.30.565.10:FF:000006">
    <property type="entry name" value="Sensor histidine kinase WalK"/>
    <property type="match status" value="1"/>
</dbReference>
<dbReference type="Pfam" id="PF00672">
    <property type="entry name" value="HAMP"/>
    <property type="match status" value="1"/>
</dbReference>
<protein>
    <recommendedName>
        <fullName evidence="4">histidine kinase</fullName>
        <ecNumber evidence="4">2.7.13.3</ecNumber>
    </recommendedName>
</protein>
<dbReference type="EMBL" id="BONF01000008">
    <property type="protein sequence ID" value="GIF79821.1"/>
    <property type="molecule type" value="Genomic_DNA"/>
</dbReference>
<comment type="caution">
    <text evidence="15">The sequence shown here is derived from an EMBL/GenBank/DDBJ whole genome shotgun (WGS) entry which is preliminary data.</text>
</comment>
<name>A0A8J3J969_9ACTN</name>
<dbReference type="Gene3D" id="1.10.287.130">
    <property type="match status" value="1"/>
</dbReference>
<evidence type="ECO:0000256" key="2">
    <source>
        <dbReference type="ARBA" id="ARBA00001968"/>
    </source>
</evidence>
<dbReference type="PANTHER" id="PTHR45436">
    <property type="entry name" value="SENSOR HISTIDINE KINASE YKOH"/>
    <property type="match status" value="1"/>
</dbReference>
<organism evidence="15 16">
    <name type="scientific">Catellatospora bangladeshensis</name>
    <dbReference type="NCBI Taxonomy" id="310355"/>
    <lineage>
        <taxon>Bacteria</taxon>
        <taxon>Bacillati</taxon>
        <taxon>Actinomycetota</taxon>
        <taxon>Actinomycetes</taxon>
        <taxon>Micromonosporales</taxon>
        <taxon>Micromonosporaceae</taxon>
        <taxon>Catellatospora</taxon>
    </lineage>
</organism>
<keyword evidence="5" id="KW-0597">Phosphoprotein</keyword>
<evidence type="ECO:0000256" key="12">
    <source>
        <dbReference type="SAM" id="Phobius"/>
    </source>
</evidence>
<proteinExistence type="predicted"/>
<dbReference type="PROSITE" id="PS50885">
    <property type="entry name" value="HAMP"/>
    <property type="match status" value="1"/>
</dbReference>
<evidence type="ECO:0000256" key="10">
    <source>
        <dbReference type="ARBA" id="ARBA00023012"/>
    </source>
</evidence>
<evidence type="ECO:0000256" key="3">
    <source>
        <dbReference type="ARBA" id="ARBA00004236"/>
    </source>
</evidence>
<dbReference type="CDD" id="cd06225">
    <property type="entry name" value="HAMP"/>
    <property type="match status" value="1"/>
</dbReference>
<evidence type="ECO:0000256" key="6">
    <source>
        <dbReference type="ARBA" id="ARBA00022679"/>
    </source>
</evidence>
<keyword evidence="10" id="KW-0902">Two-component regulatory system</keyword>
<accession>A0A8J3J969</accession>
<evidence type="ECO:0000259" key="13">
    <source>
        <dbReference type="PROSITE" id="PS50109"/>
    </source>
</evidence>
<feature type="transmembrane region" description="Helical" evidence="12">
    <location>
        <begin position="177"/>
        <end position="195"/>
    </location>
</feature>